<dbReference type="OrthoDB" id="160374at2759"/>
<dbReference type="PANTHER" id="PTHR15682:SF2">
    <property type="entry name" value="UNHEALTHY RIBOSOME BIOGENESIS PROTEIN 2 HOMOLOG"/>
    <property type="match status" value="1"/>
</dbReference>
<feature type="domain" description="Nucleolar 27S pre-rRNA processing Urb2/Npa2 C-terminal" evidence="1">
    <location>
        <begin position="1090"/>
        <end position="1276"/>
    </location>
</feature>
<dbReference type="InterPro" id="IPR052609">
    <property type="entry name" value="Ribosome_Biogenesis_Reg"/>
</dbReference>
<dbReference type="InterPro" id="IPR018849">
    <property type="entry name" value="Urb2/Npa2_C"/>
</dbReference>
<keyword evidence="2" id="KW-1185">Reference proteome</keyword>
<accession>A0A6J0BH45</accession>
<dbReference type="PANTHER" id="PTHR15682">
    <property type="entry name" value="UNHEALTHY RIBOSOME BIOGENESIS PROTEIN 2 HOMOLOG"/>
    <property type="match status" value="1"/>
</dbReference>
<dbReference type="InParanoid" id="A0A6J0BH45"/>
<protein>
    <submittedName>
        <fullName evidence="3">Uncharacterized protein LOC107219927 isoform X1</fullName>
    </submittedName>
</protein>
<evidence type="ECO:0000259" key="1">
    <source>
        <dbReference type="Pfam" id="PF10441"/>
    </source>
</evidence>
<organism evidence="3">
    <name type="scientific">Neodiprion lecontei</name>
    <name type="common">Redheaded pine sawfly</name>
    <dbReference type="NCBI Taxonomy" id="441921"/>
    <lineage>
        <taxon>Eukaryota</taxon>
        <taxon>Metazoa</taxon>
        <taxon>Ecdysozoa</taxon>
        <taxon>Arthropoda</taxon>
        <taxon>Hexapoda</taxon>
        <taxon>Insecta</taxon>
        <taxon>Pterygota</taxon>
        <taxon>Neoptera</taxon>
        <taxon>Endopterygota</taxon>
        <taxon>Hymenoptera</taxon>
        <taxon>Tenthredinoidea</taxon>
        <taxon>Diprionidae</taxon>
        <taxon>Diprioninae</taxon>
        <taxon>Neodiprion</taxon>
    </lineage>
</organism>
<evidence type="ECO:0000313" key="3">
    <source>
        <dbReference type="RefSeq" id="XP_015513781.2"/>
    </source>
</evidence>
<dbReference type="KEGG" id="nlo:107219927"/>
<name>A0A6J0BH45_NEOLC</name>
<evidence type="ECO:0000313" key="2">
    <source>
        <dbReference type="Proteomes" id="UP000829291"/>
    </source>
</evidence>
<gene>
    <name evidence="3" type="primary">LOC107219927</name>
</gene>
<dbReference type="Proteomes" id="UP000829291">
    <property type="component" value="Chromosome 3"/>
</dbReference>
<dbReference type="GO" id="GO:0042254">
    <property type="term" value="P:ribosome biogenesis"/>
    <property type="evidence" value="ECO:0007669"/>
    <property type="project" value="TreeGrafter"/>
</dbReference>
<dbReference type="AlphaFoldDB" id="A0A6J0BH45"/>
<dbReference type="Pfam" id="PF10441">
    <property type="entry name" value="Urb2"/>
    <property type="match status" value="1"/>
</dbReference>
<proteinExistence type="predicted"/>
<dbReference type="RefSeq" id="XP_015513781.2">
    <property type="nucleotide sequence ID" value="XM_015658295.2"/>
</dbReference>
<reference evidence="3" key="1">
    <citation type="submission" date="2025-08" db="UniProtKB">
        <authorList>
            <consortium name="RefSeq"/>
        </authorList>
    </citation>
    <scope>IDENTIFICATION</scope>
    <source>
        <tissue evidence="3">Thorax and Abdomen</tissue>
    </source>
</reference>
<dbReference type="GO" id="GO:0005730">
    <property type="term" value="C:nucleolus"/>
    <property type="evidence" value="ECO:0007669"/>
    <property type="project" value="TreeGrafter"/>
</dbReference>
<sequence length="1277" mass="145389">MALSSELLLRLDADAEPLPKRLKLAENAFCSTDLPITHKEDLIVKWLCKVAPTELIVWKSLRLCVYCQTDNRTTLNLETKTKLVETLTNQLNFREENIPDEMLDCCIWILTNPKMQHYFQNVLSKFGRFLQCLLIRIRLDNFKQAATNDDVPDRSSLVLSEVRQACVLNSIDSLIQVHKHHSDKNQVAETFLDYVLSPLCALIDPTWTDNSNRIGAETHKCIQQILFGKARYNEYKEYSSGIGNGCLPVKLFTTLTQLLAKMGSDDVSVMLSYVFRAAVGSYKTDGELIDSFFRSFVNSAGNLKTVVSNYLINYLTDIHLEFGNKIDNLTLMEFLTSLIDEILSKEERLSRKDYDLLRNVTNLNPLVVESKLPAIFRRILLEARSSRSEEQSYVMFLISAVDASSRLRREQKLIPWLLLALNTALQENKKCCLLPAEVFPTHFTSKFTSLASGLHSPQVTAMLKSLSYHLKSNCVDEFNISSAGQVTLMTECTVLLMVSFFNGIRIFEHNIPLPMQKKFTSALSELGDILSTLSKKISNTTYNGRMTIILLEAALSWSRVWSLLAFYAPKSGAENMPFPISEDDLQHLIQRVENFGDTGCKEALNKFSLHRTKINLIREPQARLTGLVGEMQNFWLLILQDYPELVSLLTLDQLMQLTSFFLAQMIIHSESSFQKLQDLLRQETLEENKRFVIVILCQIFIEIGSLAKQNMTTDIVARINIVNILEAESDDAIPALDSNKLIKDIPVLSTLHNDEMYRIEKYLHALLCLPIRHLGISLRTMTFVITYVIERSCQHHERIKTLCNNILFESLEEGGLNVLEYIDLDSLVPNLPRNKVLQKAFELSLRNVKTLSGSPTLLTLSSCPDESISTVLSCIENVKQKTNKTVKLTLDKVEKKLGKRALKTCNENIESAEEVKKITMALKISLGKNSVKENLKKSVSSMLRSAFMNGVDVSSKEENHNNDREDFIKKALELAIIALQHRSYLELPDEIVAGIWSTVLKYPQTKLLTILLEATTPKVFNEVLMSLHRQTEMELYEPDAIKLNNTLVIWNCIEMSDMGTSRNKSRQHATRKLMRMLLILEIRTEHWPDVLKLLQVIVNSKHMQLFGEFIDMIISIATRSIREGNSLLECDNVLILCLSLLRSRVEMMTDRLPLLLQLFRQAVTFVSSQAKKESTANSHLLGLCALNVEKVTSALCKLKRHMERLSPYLISDMVDVFAKGDLEPIKEPFQNCINKLLSICDPHGVALNYRALPAAKREIFKNMSDTYNKFHRFTGKI</sequence>
<dbReference type="GeneID" id="107219927"/>